<evidence type="ECO:0000313" key="4">
    <source>
        <dbReference type="Proteomes" id="UP000254701"/>
    </source>
</evidence>
<dbReference type="InterPro" id="IPR036663">
    <property type="entry name" value="Fumarylacetoacetase_C_sf"/>
</dbReference>
<proteinExistence type="predicted"/>
<reference evidence="3 4" key="1">
    <citation type="submission" date="2018-06" db="EMBL/GenBank/DDBJ databases">
        <authorList>
            <consortium name="Pathogen Informatics"/>
            <person name="Doyle S."/>
        </authorList>
    </citation>
    <scope>NUCLEOTIDE SEQUENCE [LARGE SCALE GENOMIC DNA]</scope>
    <source>
        <strain evidence="3 4">NCTC10684</strain>
    </source>
</reference>
<dbReference type="GO" id="GO:0005737">
    <property type="term" value="C:cytoplasm"/>
    <property type="evidence" value="ECO:0007669"/>
    <property type="project" value="TreeGrafter"/>
</dbReference>
<evidence type="ECO:0000259" key="2">
    <source>
        <dbReference type="Pfam" id="PF01557"/>
    </source>
</evidence>
<gene>
    <name evidence="3" type="primary">mhpD_1</name>
    <name evidence="3" type="ORF">NCTC10684_05290</name>
</gene>
<dbReference type="Gene3D" id="3.90.850.10">
    <property type="entry name" value="Fumarylacetoacetase-like, C-terminal domain"/>
    <property type="match status" value="1"/>
</dbReference>
<name>A0A381IK92_AMIAI</name>
<sequence>MRETPGTSKRLDMREAAEAILRAERSATSMPPLSGEHPDLTLDEAYGIQNLLNDMRQKQGLRFAGYKIGLTWLSTQIACDLTEPIRGRILSDAVFDSGSRIPAARFVKPHIEVELAFVMGRDLDRPGATIEEVLQATDTIVPALELVDHRMAPPRIVADTVADNSAFAAIVLSERRFRPEDIDVRWVGATLSRNGIVEETGVSAVGMGHPAACVAWLANALVETGERLRKGDIVMSGAFARAVAVVVGDQIEADFGPFGSVRASF</sequence>
<dbReference type="OrthoDB" id="9792137at2"/>
<dbReference type="AlphaFoldDB" id="A0A381IK92"/>
<dbReference type="SUPFAM" id="SSF56529">
    <property type="entry name" value="FAH"/>
    <property type="match status" value="1"/>
</dbReference>
<feature type="domain" description="Fumarylacetoacetase-like C-terminal" evidence="2">
    <location>
        <begin position="92"/>
        <end position="263"/>
    </location>
</feature>
<dbReference type="Proteomes" id="UP000254701">
    <property type="component" value="Unassembled WGS sequence"/>
</dbReference>
<dbReference type="GO" id="GO:0008684">
    <property type="term" value="F:2-oxopent-4-enoate hydratase activity"/>
    <property type="evidence" value="ECO:0007669"/>
    <property type="project" value="UniProtKB-EC"/>
</dbReference>
<accession>A0A381IK92</accession>
<evidence type="ECO:0000313" key="3">
    <source>
        <dbReference type="EMBL" id="SUY28676.1"/>
    </source>
</evidence>
<dbReference type="EC" id="4.2.1.80" evidence="3"/>
<dbReference type="InterPro" id="IPR050772">
    <property type="entry name" value="Hydratase-Decarb/MhpD_sf"/>
</dbReference>
<dbReference type="PANTHER" id="PTHR30143">
    <property type="entry name" value="ACID HYDRATASE"/>
    <property type="match status" value="1"/>
</dbReference>
<dbReference type="RefSeq" id="WP_115734277.1">
    <property type="nucleotide sequence ID" value="NZ_BAAAVY010000001.1"/>
</dbReference>
<organism evidence="3 4">
    <name type="scientific">Aminobacter aminovorans</name>
    <name type="common">Chelatobacter heintzii</name>
    <dbReference type="NCBI Taxonomy" id="83263"/>
    <lineage>
        <taxon>Bacteria</taxon>
        <taxon>Pseudomonadati</taxon>
        <taxon>Pseudomonadota</taxon>
        <taxon>Alphaproteobacteria</taxon>
        <taxon>Hyphomicrobiales</taxon>
        <taxon>Phyllobacteriaceae</taxon>
        <taxon>Aminobacter</taxon>
    </lineage>
</organism>
<keyword evidence="1 3" id="KW-0456">Lyase</keyword>
<dbReference type="Pfam" id="PF01557">
    <property type="entry name" value="FAA_hydrolase"/>
    <property type="match status" value="1"/>
</dbReference>
<dbReference type="InterPro" id="IPR011234">
    <property type="entry name" value="Fumarylacetoacetase-like_C"/>
</dbReference>
<protein>
    <submittedName>
        <fullName evidence="3">2-keto-4-pentenoate hydratase</fullName>
        <ecNumber evidence="3">4.2.1.80</ecNumber>
    </submittedName>
</protein>
<dbReference type="PANTHER" id="PTHR30143:SF0">
    <property type="entry name" value="2-KETO-4-PENTENOATE HYDRATASE"/>
    <property type="match status" value="1"/>
</dbReference>
<evidence type="ECO:0000256" key="1">
    <source>
        <dbReference type="ARBA" id="ARBA00023239"/>
    </source>
</evidence>
<dbReference type="EMBL" id="UFSM01000002">
    <property type="protein sequence ID" value="SUY28676.1"/>
    <property type="molecule type" value="Genomic_DNA"/>
</dbReference>